<name>A0A0A8YPW8_ARUDO</name>
<feature type="compositionally biased region" description="Polar residues" evidence="1">
    <location>
        <begin position="50"/>
        <end position="61"/>
    </location>
</feature>
<feature type="region of interest" description="Disordered" evidence="1">
    <location>
        <begin position="21"/>
        <end position="69"/>
    </location>
</feature>
<protein>
    <submittedName>
        <fullName evidence="2">Uncharacterized protein</fullName>
    </submittedName>
</protein>
<dbReference type="EMBL" id="GBRH01271000">
    <property type="protein sequence ID" value="JAD26895.1"/>
    <property type="molecule type" value="Transcribed_RNA"/>
</dbReference>
<reference evidence="2" key="1">
    <citation type="submission" date="2014-09" db="EMBL/GenBank/DDBJ databases">
        <authorList>
            <person name="Magalhaes I.L.F."/>
            <person name="Oliveira U."/>
            <person name="Santos F.R."/>
            <person name="Vidigal T.H.D.A."/>
            <person name="Brescovit A.D."/>
            <person name="Santos A.J."/>
        </authorList>
    </citation>
    <scope>NUCLEOTIDE SEQUENCE</scope>
    <source>
        <tissue evidence="2">Shoot tissue taken approximately 20 cm above the soil surface</tissue>
    </source>
</reference>
<dbReference type="AlphaFoldDB" id="A0A0A8YPW8"/>
<reference evidence="2" key="2">
    <citation type="journal article" date="2015" name="Data Brief">
        <title>Shoot transcriptome of the giant reed, Arundo donax.</title>
        <authorList>
            <person name="Barrero R.A."/>
            <person name="Guerrero F.D."/>
            <person name="Moolhuijzen P."/>
            <person name="Goolsby J.A."/>
            <person name="Tidwell J."/>
            <person name="Bellgard S.E."/>
            <person name="Bellgard M.I."/>
        </authorList>
    </citation>
    <scope>NUCLEOTIDE SEQUENCE</scope>
    <source>
        <tissue evidence="2">Shoot tissue taken approximately 20 cm above the soil surface</tissue>
    </source>
</reference>
<sequence length="98" mass="10580">MESRPALASVVVVVSNTCPPTLNRTRPPPAIGVRQRTNRSLHHPRAAREQTPTLGSIQLQETGGFRGESGGELHGLLRCFGRLGRRIGLAPTRVHGRG</sequence>
<evidence type="ECO:0000313" key="2">
    <source>
        <dbReference type="EMBL" id="JAD26895.1"/>
    </source>
</evidence>
<proteinExistence type="predicted"/>
<evidence type="ECO:0000256" key="1">
    <source>
        <dbReference type="SAM" id="MobiDB-lite"/>
    </source>
</evidence>
<organism evidence="2">
    <name type="scientific">Arundo donax</name>
    <name type="common">Giant reed</name>
    <name type="synonym">Donax arundinaceus</name>
    <dbReference type="NCBI Taxonomy" id="35708"/>
    <lineage>
        <taxon>Eukaryota</taxon>
        <taxon>Viridiplantae</taxon>
        <taxon>Streptophyta</taxon>
        <taxon>Embryophyta</taxon>
        <taxon>Tracheophyta</taxon>
        <taxon>Spermatophyta</taxon>
        <taxon>Magnoliopsida</taxon>
        <taxon>Liliopsida</taxon>
        <taxon>Poales</taxon>
        <taxon>Poaceae</taxon>
        <taxon>PACMAD clade</taxon>
        <taxon>Arundinoideae</taxon>
        <taxon>Arundineae</taxon>
        <taxon>Arundo</taxon>
    </lineage>
</organism>
<accession>A0A0A8YPW8</accession>
<feature type="compositionally biased region" description="Basic residues" evidence="1">
    <location>
        <begin position="36"/>
        <end position="45"/>
    </location>
</feature>